<proteinExistence type="predicted"/>
<feature type="region of interest" description="Disordered" evidence="1">
    <location>
        <begin position="33"/>
        <end position="52"/>
    </location>
</feature>
<reference evidence="2" key="2">
    <citation type="journal article" date="2015" name="Fish Shellfish Immunol.">
        <title>Early steps in the European eel (Anguilla anguilla)-Vibrio vulnificus interaction in the gills: Role of the RtxA13 toxin.</title>
        <authorList>
            <person name="Callol A."/>
            <person name="Pajuelo D."/>
            <person name="Ebbesson L."/>
            <person name="Teles M."/>
            <person name="MacKenzie S."/>
            <person name="Amaro C."/>
        </authorList>
    </citation>
    <scope>NUCLEOTIDE SEQUENCE</scope>
</reference>
<evidence type="ECO:0000256" key="1">
    <source>
        <dbReference type="SAM" id="MobiDB-lite"/>
    </source>
</evidence>
<dbReference type="EMBL" id="GBXM01078346">
    <property type="protein sequence ID" value="JAH30231.1"/>
    <property type="molecule type" value="Transcribed_RNA"/>
</dbReference>
<organism evidence="2">
    <name type="scientific">Anguilla anguilla</name>
    <name type="common">European freshwater eel</name>
    <name type="synonym">Muraena anguilla</name>
    <dbReference type="NCBI Taxonomy" id="7936"/>
    <lineage>
        <taxon>Eukaryota</taxon>
        <taxon>Metazoa</taxon>
        <taxon>Chordata</taxon>
        <taxon>Craniata</taxon>
        <taxon>Vertebrata</taxon>
        <taxon>Euteleostomi</taxon>
        <taxon>Actinopterygii</taxon>
        <taxon>Neopterygii</taxon>
        <taxon>Teleostei</taxon>
        <taxon>Anguilliformes</taxon>
        <taxon>Anguillidae</taxon>
        <taxon>Anguilla</taxon>
    </lineage>
</organism>
<protein>
    <submittedName>
        <fullName evidence="2">Uncharacterized protein</fullName>
    </submittedName>
</protein>
<name>A0A0E9RM83_ANGAN</name>
<accession>A0A0E9RM83</accession>
<sequence length="52" mass="5778">MYILVVKRMIESCHHSILLFTSKVCTDHRKSLLGNSSRGSSSSTAVILVKDK</sequence>
<feature type="compositionally biased region" description="Low complexity" evidence="1">
    <location>
        <begin position="33"/>
        <end position="43"/>
    </location>
</feature>
<dbReference type="AlphaFoldDB" id="A0A0E9RM83"/>
<evidence type="ECO:0000313" key="2">
    <source>
        <dbReference type="EMBL" id="JAH30231.1"/>
    </source>
</evidence>
<reference evidence="2" key="1">
    <citation type="submission" date="2014-11" db="EMBL/GenBank/DDBJ databases">
        <authorList>
            <person name="Amaro Gonzalez C."/>
        </authorList>
    </citation>
    <scope>NUCLEOTIDE SEQUENCE</scope>
</reference>